<sequence length="259" mass="29072">MQLGDLGHACVRELAALLDLLVFDVDDHALDDVADLLHVDGEADDVRPALAFLFAQRLARDLGEVILDGRVQLIDLVIHLADAVCQHLVVLLNHVERAGEHGLHHVGLIERLARRARDGQRRRGKCRRVQVLWPLVLVFDRLGQQPRHQVSHPLREADEAHADDDVVGQMEQHHALRCIAQQRLHVFHPQADERRHDAHAQNLEHHVAHGDLAHLDGGFGRGHHRQQAAAQIGAQHQAERDVELHHIGCGHGRDQQHDG</sequence>
<evidence type="ECO:0008006" key="2">
    <source>
        <dbReference type="Google" id="ProtNLM"/>
    </source>
</evidence>
<comment type="caution">
    <text evidence="1">The sequence shown here is derived from an EMBL/GenBank/DDBJ whole genome shotgun (WGS) entry which is preliminary data.</text>
</comment>
<dbReference type="EMBL" id="VSSQ01010544">
    <property type="protein sequence ID" value="MPM44614.1"/>
    <property type="molecule type" value="Genomic_DNA"/>
</dbReference>
<dbReference type="AlphaFoldDB" id="A0A645A4A3"/>
<accession>A0A645A4A3</accession>
<reference evidence="1" key="1">
    <citation type="submission" date="2019-08" db="EMBL/GenBank/DDBJ databases">
        <authorList>
            <person name="Kucharzyk K."/>
            <person name="Murdoch R.W."/>
            <person name="Higgins S."/>
            <person name="Loffler F."/>
        </authorList>
    </citation>
    <scope>NUCLEOTIDE SEQUENCE</scope>
</reference>
<organism evidence="1">
    <name type="scientific">bioreactor metagenome</name>
    <dbReference type="NCBI Taxonomy" id="1076179"/>
    <lineage>
        <taxon>unclassified sequences</taxon>
        <taxon>metagenomes</taxon>
        <taxon>ecological metagenomes</taxon>
    </lineage>
</organism>
<name>A0A645A4A3_9ZZZZ</name>
<protein>
    <recommendedName>
        <fullName evidence="2">NAD-specific glutamate dehydrogenase</fullName>
    </recommendedName>
</protein>
<evidence type="ECO:0000313" key="1">
    <source>
        <dbReference type="EMBL" id="MPM44614.1"/>
    </source>
</evidence>
<gene>
    <name evidence="1" type="ORF">SDC9_91293</name>
</gene>
<proteinExistence type="predicted"/>